<dbReference type="InterPro" id="IPR002178">
    <property type="entry name" value="PTS_EIIA_type-2_dom"/>
</dbReference>
<evidence type="ECO:0000313" key="8">
    <source>
        <dbReference type="EMBL" id="CNH38590.1"/>
    </source>
</evidence>
<keyword evidence="4 8" id="KW-0808">Transferase</keyword>
<evidence type="ECO:0000256" key="2">
    <source>
        <dbReference type="ARBA" id="ARBA00022448"/>
    </source>
</evidence>
<reference evidence="8" key="1">
    <citation type="submission" date="2015-03" db="EMBL/GenBank/DDBJ databases">
        <authorList>
            <person name="Murphy D."/>
        </authorList>
    </citation>
    <scope>NUCLEOTIDE SEQUENCE [LARGE SCALE GENOMIC DNA]</scope>
    <source>
        <strain evidence="8">A125KOH2</strain>
    </source>
</reference>
<evidence type="ECO:0000256" key="5">
    <source>
        <dbReference type="ARBA" id="ARBA00022683"/>
    </source>
</evidence>
<dbReference type="PANTHER" id="PTHR36203">
    <property type="entry name" value="ASCORBATE-SPECIFIC PTS SYSTEM EIIA COMPONENT"/>
    <property type="match status" value="1"/>
</dbReference>
<dbReference type="OrthoDB" id="1634238at2"/>
<dbReference type="Proteomes" id="UP000044625">
    <property type="component" value="Unassembled WGS sequence"/>
</dbReference>
<dbReference type="PANTHER" id="PTHR36203:SF5">
    <property type="entry name" value="PTS SYSTEM, EIIA COMPONENT"/>
    <property type="match status" value="1"/>
</dbReference>
<dbReference type="Proteomes" id="UP000045840">
    <property type="component" value="Unassembled WGS sequence"/>
</dbReference>
<sequence length="151" mass="16859">MDIIFNHSLLALNKDLPTPEESIRYAGQLMVNQGICSEAYINEMCNVYKVFGSAIVLDYGIVMPHARPEKGALKTGFSLVTTFNALNFGHKEFDPVKVIIAIAGADADSHIKMIQLIATMIESGIVKFLENENDHHIVMNFIQREMEKSLC</sequence>
<keyword evidence="5" id="KW-0598">Phosphotransferase system</keyword>
<dbReference type="EMBL" id="CWJL01000004">
    <property type="protein sequence ID" value="CRY65149.1"/>
    <property type="molecule type" value="Genomic_DNA"/>
</dbReference>
<dbReference type="Gene3D" id="3.40.930.10">
    <property type="entry name" value="Mannitol-specific EII, Chain A"/>
    <property type="match status" value="1"/>
</dbReference>
<dbReference type="InterPro" id="IPR051351">
    <property type="entry name" value="Ascorbate-PTS_EIIA_comp"/>
</dbReference>
<keyword evidence="10" id="KW-1185">Reference proteome</keyword>
<feature type="domain" description="PTS EIIA type-2" evidence="7">
    <location>
        <begin position="3"/>
        <end position="145"/>
    </location>
</feature>
<evidence type="ECO:0000256" key="1">
    <source>
        <dbReference type="ARBA" id="ARBA00004496"/>
    </source>
</evidence>
<comment type="subcellular location">
    <subcellularLocation>
        <location evidence="1">Cytoplasm</location>
    </subcellularLocation>
</comment>
<dbReference type="EMBL" id="CQAZ01000007">
    <property type="protein sequence ID" value="CNH38590.1"/>
    <property type="molecule type" value="Genomic_DNA"/>
</dbReference>
<dbReference type="RefSeq" id="WP_049610983.1">
    <property type="nucleotide sequence ID" value="NZ_CAWMMU010000004.1"/>
</dbReference>
<evidence type="ECO:0000313" key="11">
    <source>
        <dbReference type="Proteomes" id="UP000045840"/>
    </source>
</evidence>
<dbReference type="SUPFAM" id="SSF55804">
    <property type="entry name" value="Phoshotransferase/anion transport protein"/>
    <property type="match status" value="1"/>
</dbReference>
<dbReference type="STRING" id="1288385.ERS137968_01181"/>
<proteinExistence type="predicted"/>
<dbReference type="AlphaFoldDB" id="A0A0T9NZX1"/>
<evidence type="ECO:0000256" key="4">
    <source>
        <dbReference type="ARBA" id="ARBA00022679"/>
    </source>
</evidence>
<dbReference type="EC" id="2.7.1.-" evidence="8"/>
<keyword evidence="2" id="KW-0813">Transport</keyword>
<dbReference type="PROSITE" id="PS51094">
    <property type="entry name" value="PTS_EIIA_TYPE_2"/>
    <property type="match status" value="1"/>
</dbReference>
<accession>A0A0T9NZX1</accession>
<evidence type="ECO:0000313" key="10">
    <source>
        <dbReference type="Proteomes" id="UP000044625"/>
    </source>
</evidence>
<gene>
    <name evidence="8" type="primary">ulaC_1</name>
    <name evidence="8" type="ORF">ERS008529_01106</name>
    <name evidence="9" type="ORF">ERS137968_01181</name>
</gene>
<evidence type="ECO:0000259" key="7">
    <source>
        <dbReference type="PROSITE" id="PS51094"/>
    </source>
</evidence>
<evidence type="ECO:0000256" key="3">
    <source>
        <dbReference type="ARBA" id="ARBA00022490"/>
    </source>
</evidence>
<dbReference type="InterPro" id="IPR016152">
    <property type="entry name" value="PTrfase/Anion_transptr"/>
</dbReference>
<dbReference type="GO" id="GO:0016301">
    <property type="term" value="F:kinase activity"/>
    <property type="evidence" value="ECO:0007669"/>
    <property type="project" value="UniProtKB-KW"/>
</dbReference>
<organism evidence="8 11">
    <name type="scientific">Yersinia pekkanenii</name>
    <dbReference type="NCBI Taxonomy" id="1288385"/>
    <lineage>
        <taxon>Bacteria</taxon>
        <taxon>Pseudomonadati</taxon>
        <taxon>Pseudomonadota</taxon>
        <taxon>Gammaproteobacteria</taxon>
        <taxon>Enterobacterales</taxon>
        <taxon>Yersiniaceae</taxon>
        <taxon>Yersinia</taxon>
    </lineage>
</organism>
<reference evidence="11" key="2">
    <citation type="submission" date="2015-03" db="EMBL/GenBank/DDBJ databases">
        <authorList>
            <consortium name="Pathogen Informatics"/>
        </authorList>
    </citation>
    <scope>NUCLEOTIDE SEQUENCE [LARGE SCALE GENOMIC DNA]</scope>
    <source>
        <strain evidence="11">A125KOH2</strain>
    </source>
</reference>
<dbReference type="GO" id="GO:0009401">
    <property type="term" value="P:phosphoenolpyruvate-dependent sugar phosphotransferase system"/>
    <property type="evidence" value="ECO:0007669"/>
    <property type="project" value="UniProtKB-KW"/>
</dbReference>
<dbReference type="Pfam" id="PF00359">
    <property type="entry name" value="PTS_EIIA_2"/>
    <property type="match status" value="1"/>
</dbReference>
<evidence type="ECO:0000313" key="9">
    <source>
        <dbReference type="EMBL" id="CRY65149.1"/>
    </source>
</evidence>
<keyword evidence="6" id="KW-0418">Kinase</keyword>
<name>A0A0T9NZX1_9GAMM</name>
<evidence type="ECO:0000256" key="6">
    <source>
        <dbReference type="ARBA" id="ARBA00022777"/>
    </source>
</evidence>
<keyword evidence="3" id="KW-0963">Cytoplasm</keyword>
<reference evidence="9 10" key="3">
    <citation type="submission" date="2015-03" db="EMBL/GenBank/DDBJ databases">
        <authorList>
            <consortium name="Pathogen Informatics"/>
            <person name="Murphy D."/>
        </authorList>
    </citation>
    <scope>NUCLEOTIDE SEQUENCE [LARGE SCALE GENOMIC DNA]</scope>
    <source>
        <strain evidence="9">Type strain: CIP110230</strain>
        <strain evidence="10">type strain: CIP110230</strain>
    </source>
</reference>
<dbReference type="GO" id="GO:0005737">
    <property type="term" value="C:cytoplasm"/>
    <property type="evidence" value="ECO:0007669"/>
    <property type="project" value="UniProtKB-SubCell"/>
</dbReference>
<protein>
    <submittedName>
        <fullName evidence="8">Phosphotransferase enzyme II, A component</fullName>
        <ecNumber evidence="8">2.7.1.-</ecNumber>
    </submittedName>
</protein>